<evidence type="ECO:0000313" key="1">
    <source>
        <dbReference type="EMBL" id="KAI0293330.1"/>
    </source>
</evidence>
<dbReference type="AlphaFoldDB" id="A0AAD4LYZ1"/>
<reference evidence="1" key="1">
    <citation type="journal article" date="2022" name="New Phytol.">
        <title>Evolutionary transition to the ectomycorrhizal habit in the genomes of a hyperdiverse lineage of mushroom-forming fungi.</title>
        <authorList>
            <person name="Looney B."/>
            <person name="Miyauchi S."/>
            <person name="Morin E."/>
            <person name="Drula E."/>
            <person name="Courty P.E."/>
            <person name="Kohler A."/>
            <person name="Kuo A."/>
            <person name="LaButti K."/>
            <person name="Pangilinan J."/>
            <person name="Lipzen A."/>
            <person name="Riley R."/>
            <person name="Andreopoulos W."/>
            <person name="He G."/>
            <person name="Johnson J."/>
            <person name="Nolan M."/>
            <person name="Tritt A."/>
            <person name="Barry K.W."/>
            <person name="Grigoriev I.V."/>
            <person name="Nagy L.G."/>
            <person name="Hibbett D."/>
            <person name="Henrissat B."/>
            <person name="Matheny P.B."/>
            <person name="Labbe J."/>
            <person name="Martin F.M."/>
        </authorList>
    </citation>
    <scope>NUCLEOTIDE SEQUENCE</scope>
    <source>
        <strain evidence="1">BPL690</strain>
    </source>
</reference>
<evidence type="ECO:0008006" key="3">
    <source>
        <dbReference type="Google" id="ProtNLM"/>
    </source>
</evidence>
<dbReference type="Proteomes" id="UP001203297">
    <property type="component" value="Unassembled WGS sequence"/>
</dbReference>
<sequence>MSRLLFQQKSAPKPYIRAGALPCIHFWFHVPSMSSQQLSPTRVISSVDDAIRCLFPKAKKKKTGEHGSSLHDNSTGEDHKCVPINSLSDDILLEIFNRCRLSAINSLSDDVLLDISNRHRLFFFPNGLIVDTWDWHRLTHVCRRWRYLIFASPHRLDLRFLCTYGTPVRRALDYWPALPISIQYGEVRKRTSLTLKDEDNIIAALEHPARTSKIQLALTNSLFDKLAALKQQPFPALERFLLISRGGGKLSALPSTILCESAPRLRVLFFDRIPFPMLPKLLLSTKDLVLLQLMMIPSSGYFSPESLVTSLSGMTQLKTLYIDFASPSSRPNRRSVPPLRRAVLSTLTQFTFRGISEYLEDVVAGIDAPALGYFHVKLFNQLMFDVPQLHQFISRAEKLRGFGRVTLDSSKNGVSITLAQPGGADTRGPLSLQIACKPLDWQVSSMAEICNQCSNLFSRVEELKIRAYFLQPARQEEIGVLEWLEFFRPFTTVSSLYVSEFLGPLVAAVLEDAADGPVMEVLPALRLLRFEDSRESVPVDKFVTARRPTLNVHYGDLRTAQSSLGARLLSGLTSILVCYRPHMVADLQHTLSLGSPLGLPPGDLRGVSAIRATMTSGAGIGSVESPGTLMEVSPPFSPL</sequence>
<dbReference type="Gene3D" id="1.20.1280.50">
    <property type="match status" value="1"/>
</dbReference>
<name>A0AAD4LYZ1_9AGAM</name>
<keyword evidence="2" id="KW-1185">Reference proteome</keyword>
<comment type="caution">
    <text evidence="1">The sequence shown here is derived from an EMBL/GenBank/DDBJ whole genome shotgun (WGS) entry which is preliminary data.</text>
</comment>
<proteinExistence type="predicted"/>
<protein>
    <recommendedName>
        <fullName evidence="3">F-box domain-containing protein</fullName>
    </recommendedName>
</protein>
<gene>
    <name evidence="1" type="ORF">B0F90DRAFT_1928285</name>
</gene>
<organism evidence="1 2">
    <name type="scientific">Multifurca ochricompacta</name>
    <dbReference type="NCBI Taxonomy" id="376703"/>
    <lineage>
        <taxon>Eukaryota</taxon>
        <taxon>Fungi</taxon>
        <taxon>Dikarya</taxon>
        <taxon>Basidiomycota</taxon>
        <taxon>Agaricomycotina</taxon>
        <taxon>Agaricomycetes</taxon>
        <taxon>Russulales</taxon>
        <taxon>Russulaceae</taxon>
        <taxon>Multifurca</taxon>
    </lineage>
</organism>
<dbReference type="EMBL" id="WTXG01000098">
    <property type="protein sequence ID" value="KAI0293330.1"/>
    <property type="molecule type" value="Genomic_DNA"/>
</dbReference>
<evidence type="ECO:0000313" key="2">
    <source>
        <dbReference type="Proteomes" id="UP001203297"/>
    </source>
</evidence>
<accession>A0AAD4LYZ1</accession>